<protein>
    <submittedName>
        <fullName evidence="2">DegV family protein</fullName>
    </submittedName>
</protein>
<gene>
    <name evidence="2" type="ORF">OZZ16_01250</name>
</gene>
<dbReference type="SUPFAM" id="SSF82549">
    <property type="entry name" value="DAK1/DegV-like"/>
    <property type="match status" value="1"/>
</dbReference>
<reference evidence="2" key="1">
    <citation type="submission" date="2022-11" db="EMBL/GenBank/DDBJ databases">
        <title>Temperate bacteriophages infecting mucin-degrading bacterium Ruminococcus gnavus from the human gut.</title>
        <authorList>
            <person name="Buttimer C."/>
        </authorList>
    </citation>
    <scope>NUCLEOTIDE SEQUENCE</scope>
    <source>
        <strain evidence="2">CCUG 52279</strain>
    </source>
</reference>
<dbReference type="Pfam" id="PF02645">
    <property type="entry name" value="DegV"/>
    <property type="match status" value="1"/>
</dbReference>
<dbReference type="Gene3D" id="3.30.1180.10">
    <property type="match status" value="1"/>
</dbReference>
<dbReference type="PANTHER" id="PTHR33434:SF2">
    <property type="entry name" value="FATTY ACID-BINDING PROTEIN TM_1468"/>
    <property type="match status" value="1"/>
</dbReference>
<evidence type="ECO:0000313" key="2">
    <source>
        <dbReference type="EMBL" id="MCZ0688555.1"/>
    </source>
</evidence>
<dbReference type="NCBIfam" id="TIGR00762">
    <property type="entry name" value="DegV"/>
    <property type="match status" value="1"/>
</dbReference>
<evidence type="ECO:0000256" key="1">
    <source>
        <dbReference type="ARBA" id="ARBA00023121"/>
    </source>
</evidence>
<name>A0AAJ1LIN0_MEDGN</name>
<dbReference type="Gene3D" id="3.40.50.10170">
    <property type="match status" value="1"/>
</dbReference>
<dbReference type="GO" id="GO:0008289">
    <property type="term" value="F:lipid binding"/>
    <property type="evidence" value="ECO:0007669"/>
    <property type="project" value="UniProtKB-KW"/>
</dbReference>
<evidence type="ECO:0000313" key="3">
    <source>
        <dbReference type="Proteomes" id="UP001076974"/>
    </source>
</evidence>
<dbReference type="PROSITE" id="PS51482">
    <property type="entry name" value="DEGV"/>
    <property type="match status" value="1"/>
</dbReference>
<sequence length="286" mass="31715">MKKIAIVTDSNSGITQEMGKSMGIYVIPMPFFIDGELFLEDITLTQEEFYKRLGDNSDISTSQPSPGEVMECWDELLKEYDEIVHIPMSSGLSSTCHAAQSLSQEYEGKVCVVDNQRISVTQKQSVEDAITLREAGKSAAEIKEILEAEKLQASIYITVDTLKYLKKGGRITPAAAALGTVLNLKPVLQIQGEKLDAFSKVRGWKAAKRTMLKAIEKDLEERFSEVREDMVLGMAYTCSKEEAQEWKQGIAEKFPEYEIVEGPLSLSVACHIGPGAMAVTCMKKVR</sequence>
<dbReference type="Proteomes" id="UP001076974">
    <property type="component" value="Unassembled WGS sequence"/>
</dbReference>
<dbReference type="EMBL" id="JAPRBD010000001">
    <property type="protein sequence ID" value="MCZ0688555.1"/>
    <property type="molecule type" value="Genomic_DNA"/>
</dbReference>
<dbReference type="PANTHER" id="PTHR33434">
    <property type="entry name" value="DEGV DOMAIN-CONTAINING PROTEIN DR_1986-RELATED"/>
    <property type="match status" value="1"/>
</dbReference>
<keyword evidence="1" id="KW-0446">Lipid-binding</keyword>
<proteinExistence type="predicted"/>
<comment type="caution">
    <text evidence="2">The sequence shown here is derived from an EMBL/GenBank/DDBJ whole genome shotgun (WGS) entry which is preliminary data.</text>
</comment>
<dbReference type="RefSeq" id="WP_173901316.1">
    <property type="nucleotide sequence ID" value="NZ_JAAIRR010000024.1"/>
</dbReference>
<dbReference type="InterPro" id="IPR003797">
    <property type="entry name" value="DegV"/>
</dbReference>
<dbReference type="InterPro" id="IPR050270">
    <property type="entry name" value="DegV_domain_contain"/>
</dbReference>
<accession>A0AAJ1LIN0</accession>
<organism evidence="2 3">
    <name type="scientific">Mediterraneibacter gnavus</name>
    <name type="common">Ruminococcus gnavus</name>
    <dbReference type="NCBI Taxonomy" id="33038"/>
    <lineage>
        <taxon>Bacteria</taxon>
        <taxon>Bacillati</taxon>
        <taxon>Bacillota</taxon>
        <taxon>Clostridia</taxon>
        <taxon>Lachnospirales</taxon>
        <taxon>Lachnospiraceae</taxon>
        <taxon>Mediterraneibacter</taxon>
    </lineage>
</organism>
<dbReference type="InterPro" id="IPR043168">
    <property type="entry name" value="DegV_C"/>
</dbReference>
<dbReference type="AlphaFoldDB" id="A0AAJ1LIN0"/>